<name>A0A448X9Y4_9PLAT</name>
<organism evidence="2 3">
    <name type="scientific">Protopolystoma xenopodis</name>
    <dbReference type="NCBI Taxonomy" id="117903"/>
    <lineage>
        <taxon>Eukaryota</taxon>
        <taxon>Metazoa</taxon>
        <taxon>Spiralia</taxon>
        <taxon>Lophotrochozoa</taxon>
        <taxon>Platyhelminthes</taxon>
        <taxon>Monogenea</taxon>
        <taxon>Polyopisthocotylea</taxon>
        <taxon>Polystomatidea</taxon>
        <taxon>Polystomatidae</taxon>
        <taxon>Protopolystoma</taxon>
    </lineage>
</organism>
<reference evidence="2" key="1">
    <citation type="submission" date="2018-11" db="EMBL/GenBank/DDBJ databases">
        <authorList>
            <consortium name="Pathogen Informatics"/>
        </authorList>
    </citation>
    <scope>NUCLEOTIDE SEQUENCE</scope>
</reference>
<evidence type="ECO:0000313" key="2">
    <source>
        <dbReference type="EMBL" id="VEL31967.1"/>
    </source>
</evidence>
<evidence type="ECO:0000256" key="1">
    <source>
        <dbReference type="SAM" id="MobiDB-lite"/>
    </source>
</evidence>
<gene>
    <name evidence="2" type="ORF">PXEA_LOCUS25407</name>
</gene>
<feature type="compositionally biased region" description="Low complexity" evidence="1">
    <location>
        <begin position="44"/>
        <end position="57"/>
    </location>
</feature>
<dbReference type="AlphaFoldDB" id="A0A448X9Y4"/>
<comment type="caution">
    <text evidence="2">The sequence shown here is derived from an EMBL/GenBank/DDBJ whole genome shotgun (WGS) entry which is preliminary data.</text>
</comment>
<evidence type="ECO:0000313" key="3">
    <source>
        <dbReference type="Proteomes" id="UP000784294"/>
    </source>
</evidence>
<dbReference type="Proteomes" id="UP000784294">
    <property type="component" value="Unassembled WGS sequence"/>
</dbReference>
<keyword evidence="3" id="KW-1185">Reference proteome</keyword>
<feature type="region of interest" description="Disordered" evidence="1">
    <location>
        <begin position="1"/>
        <end position="73"/>
    </location>
</feature>
<dbReference type="EMBL" id="CAAALY010128629">
    <property type="protein sequence ID" value="VEL31967.1"/>
    <property type="molecule type" value="Genomic_DNA"/>
</dbReference>
<proteinExistence type="predicted"/>
<protein>
    <submittedName>
        <fullName evidence="2">Uncharacterized protein</fullName>
    </submittedName>
</protein>
<sequence length="73" mass="7684">MGMNDLVADRNGQSTHGMPQASGLEANTAAPYPPSFPGMMDSVSHSGYPPSGYSQPPFTGISQVSGQYYPPTY</sequence>
<accession>A0A448X9Y4</accession>